<organism evidence="3 4">
    <name type="scientific">Exidia glandulosa HHB12029</name>
    <dbReference type="NCBI Taxonomy" id="1314781"/>
    <lineage>
        <taxon>Eukaryota</taxon>
        <taxon>Fungi</taxon>
        <taxon>Dikarya</taxon>
        <taxon>Basidiomycota</taxon>
        <taxon>Agaricomycotina</taxon>
        <taxon>Agaricomycetes</taxon>
        <taxon>Auriculariales</taxon>
        <taxon>Exidiaceae</taxon>
        <taxon>Exidia</taxon>
    </lineage>
</organism>
<protein>
    <recommendedName>
        <fullName evidence="2">Amidohydrolase-related domain-containing protein</fullName>
    </recommendedName>
</protein>
<dbReference type="InterPro" id="IPR006680">
    <property type="entry name" value="Amidohydro-rel"/>
</dbReference>
<dbReference type="PANTHER" id="PTHR43668">
    <property type="entry name" value="ALLANTOINASE"/>
    <property type="match status" value="1"/>
</dbReference>
<dbReference type="EMBL" id="KV426258">
    <property type="protein sequence ID" value="KZV83698.1"/>
    <property type="molecule type" value="Genomic_DNA"/>
</dbReference>
<dbReference type="AlphaFoldDB" id="A0A165D3G0"/>
<keyword evidence="1" id="KW-0472">Membrane</keyword>
<accession>A0A165D3G0</accession>
<dbReference type="OrthoDB" id="10258955at2759"/>
<dbReference type="InterPro" id="IPR050138">
    <property type="entry name" value="DHOase/Allantoinase_Hydrolase"/>
</dbReference>
<dbReference type="PANTHER" id="PTHR43668:SF5">
    <property type="entry name" value="AMIDOHYDROLASE 3 DOMAIN-CONTAINING PROTEIN"/>
    <property type="match status" value="1"/>
</dbReference>
<sequence length="930" mass="99636">MGTPFAEHAAPVSKRRVSVAAIVFLLATWTAFYALLADDIDVPHSAIPVPHNARAILSQCATIHASVEHPADFALLREESDRYDAADAKPSLVRNATLWVGDGRVVHDADVLIAGGIIKFIGRGLGRREIEESGVQEHLVQTYNAEGAWVTPALIDLHSHAGVVAIPNLDGSSDGNSLLGPVQPWLRAIDGLNTHDDAYELAIAGGVATALVIPGSANAIGGQGFVVKLRPTKERSPFSKVVEPPFTYNGTGIKPAHPPKWRYLKQACGENPSRVYGQTRMDSIYQMRSLYAEAAKLREAQDVYCDRAVNHDWKGLGDFPEDLRLEALVDVLRGRVKVNTHCYEAVDLDNLVRLSNEFRFKIAAFHHAHETYLVPDVLKKAYGGAPASAIFSTFARYKREAYRGSEFAARILHDAGLEVIMKSDAPNPINMRDLLYEAQQAHYFGLPADIALASVISTPAKVLGLDHRLGFLRRGYDADLVIWDAHPLQIGATPTQVLVDGIPQLGDKPVIAPKTSAQQAAPKTPDFSNEAAAAVKYEGLPPLEPTSSTSVRFVNVKYVWGSGKRYQDKDGKMGEVVVRAGKIVCAGNCTETAADSEETLVDLKGGEIAPGLVAYGGSYALAHIAFETSTGDGTVTDSLPALTGKGALVKASDGLVFGTRDSLLAYRSGVTRAITAPESQSVISGLSAAVSLGAAHRLESGAIPQRVVSLNVKLGRGGGASVSTQIGILRNLLHGGGEGETGEYFKKAVAGELPLVVYAEGADIISSLLELKNDLGVDSKLRLVISGATEAHLLAEEIAKANVGVIVHARAYPDSWDQRRIAKRPPLESGNNLSILKAHNVSVAFGHSEMWGWRARLLRFDLSWAEAETDGALSRADFLALATTKLEALLGLEVNEADREMVAYSGGDVFSLESKVTAVIAPLQGRVDLF</sequence>
<feature type="transmembrane region" description="Helical" evidence="1">
    <location>
        <begin position="17"/>
        <end position="36"/>
    </location>
</feature>
<keyword evidence="1" id="KW-0812">Transmembrane</keyword>
<evidence type="ECO:0000313" key="4">
    <source>
        <dbReference type="Proteomes" id="UP000077266"/>
    </source>
</evidence>
<gene>
    <name evidence="3" type="ORF">EXIGLDRAFT_728044</name>
</gene>
<dbReference type="Proteomes" id="UP000077266">
    <property type="component" value="Unassembled WGS sequence"/>
</dbReference>
<evidence type="ECO:0000259" key="2">
    <source>
        <dbReference type="Pfam" id="PF01979"/>
    </source>
</evidence>
<dbReference type="GO" id="GO:0006145">
    <property type="term" value="P:purine nucleobase catabolic process"/>
    <property type="evidence" value="ECO:0007669"/>
    <property type="project" value="TreeGrafter"/>
</dbReference>
<dbReference type="Gene3D" id="3.20.20.140">
    <property type="entry name" value="Metal-dependent hydrolases"/>
    <property type="match status" value="2"/>
</dbReference>
<dbReference type="InterPro" id="IPR032466">
    <property type="entry name" value="Metal_Hydrolase"/>
</dbReference>
<name>A0A165D3G0_EXIGL</name>
<dbReference type="InterPro" id="IPR011059">
    <property type="entry name" value="Metal-dep_hydrolase_composite"/>
</dbReference>
<evidence type="ECO:0000313" key="3">
    <source>
        <dbReference type="EMBL" id="KZV83698.1"/>
    </source>
</evidence>
<proteinExistence type="predicted"/>
<dbReference type="SUPFAM" id="SSF51338">
    <property type="entry name" value="Composite domain of metallo-dependent hydrolases"/>
    <property type="match status" value="1"/>
</dbReference>
<keyword evidence="1" id="KW-1133">Transmembrane helix</keyword>
<dbReference type="InParanoid" id="A0A165D3G0"/>
<feature type="domain" description="Amidohydrolase-related" evidence="2">
    <location>
        <begin position="407"/>
        <end position="491"/>
    </location>
</feature>
<keyword evidence="4" id="KW-1185">Reference proteome</keyword>
<evidence type="ECO:0000256" key="1">
    <source>
        <dbReference type="SAM" id="Phobius"/>
    </source>
</evidence>
<dbReference type="STRING" id="1314781.A0A165D3G0"/>
<reference evidence="3 4" key="1">
    <citation type="journal article" date="2016" name="Mol. Biol. Evol.">
        <title>Comparative Genomics of Early-Diverging Mushroom-Forming Fungi Provides Insights into the Origins of Lignocellulose Decay Capabilities.</title>
        <authorList>
            <person name="Nagy L.G."/>
            <person name="Riley R."/>
            <person name="Tritt A."/>
            <person name="Adam C."/>
            <person name="Daum C."/>
            <person name="Floudas D."/>
            <person name="Sun H."/>
            <person name="Yadav J.S."/>
            <person name="Pangilinan J."/>
            <person name="Larsson K.H."/>
            <person name="Matsuura K."/>
            <person name="Barry K."/>
            <person name="Labutti K."/>
            <person name="Kuo R."/>
            <person name="Ohm R.A."/>
            <person name="Bhattacharya S.S."/>
            <person name="Shirouzu T."/>
            <person name="Yoshinaga Y."/>
            <person name="Martin F.M."/>
            <person name="Grigoriev I.V."/>
            <person name="Hibbett D.S."/>
        </authorList>
    </citation>
    <scope>NUCLEOTIDE SEQUENCE [LARGE SCALE GENOMIC DNA]</scope>
    <source>
        <strain evidence="3 4">HHB12029</strain>
    </source>
</reference>
<dbReference type="GO" id="GO:0005737">
    <property type="term" value="C:cytoplasm"/>
    <property type="evidence" value="ECO:0007669"/>
    <property type="project" value="TreeGrafter"/>
</dbReference>
<dbReference type="Pfam" id="PF01979">
    <property type="entry name" value="Amidohydro_1"/>
    <property type="match status" value="1"/>
</dbReference>
<dbReference type="SUPFAM" id="SSF51556">
    <property type="entry name" value="Metallo-dependent hydrolases"/>
    <property type="match status" value="1"/>
</dbReference>
<dbReference type="GO" id="GO:0004038">
    <property type="term" value="F:allantoinase activity"/>
    <property type="evidence" value="ECO:0007669"/>
    <property type="project" value="TreeGrafter"/>
</dbReference>